<dbReference type="GO" id="GO:0046872">
    <property type="term" value="F:metal ion binding"/>
    <property type="evidence" value="ECO:0007669"/>
    <property type="project" value="UniProtKB-KW"/>
</dbReference>
<dbReference type="PANTHER" id="PTHR31302:SF31">
    <property type="entry name" value="PHOSPHODIESTERASE YAEI"/>
    <property type="match status" value="1"/>
</dbReference>
<feature type="transmembrane region" description="Helical" evidence="3">
    <location>
        <begin position="59"/>
        <end position="76"/>
    </location>
</feature>
<organism evidence="5 6">
    <name type="scientific">Candidatus Promineifilum breve</name>
    <dbReference type="NCBI Taxonomy" id="1806508"/>
    <lineage>
        <taxon>Bacteria</taxon>
        <taxon>Bacillati</taxon>
        <taxon>Chloroflexota</taxon>
        <taxon>Ardenticatenia</taxon>
        <taxon>Candidatus Promineifilales</taxon>
        <taxon>Candidatus Promineifilaceae</taxon>
        <taxon>Candidatus Promineifilum</taxon>
    </lineage>
</organism>
<evidence type="ECO:0000313" key="5">
    <source>
        <dbReference type="EMBL" id="CUS04983.2"/>
    </source>
</evidence>
<keyword evidence="3" id="KW-0812">Transmembrane</keyword>
<dbReference type="Gene3D" id="3.60.21.10">
    <property type="match status" value="1"/>
</dbReference>
<dbReference type="EMBL" id="LN890655">
    <property type="protein sequence ID" value="CUS04983.2"/>
    <property type="molecule type" value="Genomic_DNA"/>
</dbReference>
<keyword evidence="3" id="KW-0472">Membrane</keyword>
<feature type="transmembrane region" description="Helical" evidence="3">
    <location>
        <begin position="97"/>
        <end position="118"/>
    </location>
</feature>
<name>A0A161KB28_9CHLR</name>
<evidence type="ECO:0000256" key="2">
    <source>
        <dbReference type="ARBA" id="ARBA00022801"/>
    </source>
</evidence>
<dbReference type="KEGG" id="pbf:CFX0092_A3105"/>
<reference evidence="5" key="1">
    <citation type="submission" date="2016-01" db="EMBL/GenBank/DDBJ databases">
        <authorList>
            <person name="Mcilroy J.S."/>
            <person name="Karst M S."/>
            <person name="Albertsen M."/>
        </authorList>
    </citation>
    <scope>NUCLEOTIDE SEQUENCE</scope>
    <source>
        <strain evidence="5">Cfx-K</strain>
    </source>
</reference>
<keyword evidence="2" id="KW-0378">Hydrolase</keyword>
<dbReference type="GO" id="GO:0008758">
    <property type="term" value="F:UDP-2,3-diacylglucosamine hydrolase activity"/>
    <property type="evidence" value="ECO:0007669"/>
    <property type="project" value="TreeGrafter"/>
</dbReference>
<gene>
    <name evidence="5" type="ORF">CFX0092_A3105</name>
</gene>
<feature type="domain" description="Calcineurin-like phosphoesterase" evidence="4">
    <location>
        <begin position="168"/>
        <end position="239"/>
    </location>
</feature>
<dbReference type="OrthoDB" id="9780884at2"/>
<keyword evidence="3" id="KW-1133">Transmembrane helix</keyword>
<keyword evidence="6" id="KW-1185">Reference proteome</keyword>
<dbReference type="PANTHER" id="PTHR31302">
    <property type="entry name" value="TRANSMEMBRANE PROTEIN WITH METALLOPHOSPHOESTERASE DOMAIN-RELATED"/>
    <property type="match status" value="1"/>
</dbReference>
<sequence>MAHSFDSVPADDPLINSVFHRVLVAFASPVHWPGWLLGGVAGLLAVATAAIWLWRGSSLNDALLVFLIVGSFFLADRDLLAALPRRRITFGPWQSQLFALALPRTAVAVVFGLLLPWLGWRAAFYLNIAVQFLGTLALYRAAIVEPRRLGVTEVAVTSNKMLPAAPPLRVLHISDLHIERLSVREDQLLAAMAVAQPDLILLTGDYVNISFNVDPETHAQVRQLLGKLAAPYGVFAVLGTPAVDLPDVIAPLFAGLPVRLLRDEAVRLSGPGGQPLTIIGLECQHDMAADSRTLDRLLATVSGDGPRLLLYHSPDLMPQAVAHGIDLYLCGHTHGGQVRLPLIGPLLTSSKLGRRYVMGHYHEGATHLYVSRGVGFEGLGAPRVRLFCPPEIAFVEVSAER</sequence>
<dbReference type="SUPFAM" id="SSF56300">
    <property type="entry name" value="Metallo-dependent phosphatases"/>
    <property type="match status" value="1"/>
</dbReference>
<dbReference type="RefSeq" id="WP_095044253.1">
    <property type="nucleotide sequence ID" value="NZ_LN890655.1"/>
</dbReference>
<evidence type="ECO:0000313" key="6">
    <source>
        <dbReference type="Proteomes" id="UP000215027"/>
    </source>
</evidence>
<dbReference type="AlphaFoldDB" id="A0A161KB28"/>
<dbReference type="InterPro" id="IPR029052">
    <property type="entry name" value="Metallo-depent_PP-like"/>
</dbReference>
<evidence type="ECO:0000256" key="1">
    <source>
        <dbReference type="ARBA" id="ARBA00022723"/>
    </source>
</evidence>
<dbReference type="CDD" id="cd07385">
    <property type="entry name" value="MPP_YkuE_C"/>
    <property type="match status" value="1"/>
</dbReference>
<dbReference type="GO" id="GO:0016020">
    <property type="term" value="C:membrane"/>
    <property type="evidence" value="ECO:0007669"/>
    <property type="project" value="GOC"/>
</dbReference>
<dbReference type="GO" id="GO:0009245">
    <property type="term" value="P:lipid A biosynthetic process"/>
    <property type="evidence" value="ECO:0007669"/>
    <property type="project" value="TreeGrafter"/>
</dbReference>
<keyword evidence="1" id="KW-0479">Metal-binding</keyword>
<feature type="transmembrane region" description="Helical" evidence="3">
    <location>
        <begin position="124"/>
        <end position="142"/>
    </location>
</feature>
<dbReference type="InterPro" id="IPR051158">
    <property type="entry name" value="Metallophosphoesterase_sf"/>
</dbReference>
<proteinExistence type="predicted"/>
<accession>A0A161KB28</accession>
<evidence type="ECO:0000259" key="4">
    <source>
        <dbReference type="Pfam" id="PF00149"/>
    </source>
</evidence>
<dbReference type="Pfam" id="PF00149">
    <property type="entry name" value="Metallophos"/>
    <property type="match status" value="1"/>
</dbReference>
<dbReference type="Proteomes" id="UP000215027">
    <property type="component" value="Chromosome I"/>
</dbReference>
<evidence type="ECO:0000256" key="3">
    <source>
        <dbReference type="SAM" id="Phobius"/>
    </source>
</evidence>
<dbReference type="InterPro" id="IPR004843">
    <property type="entry name" value="Calcineurin-like_PHP"/>
</dbReference>
<feature type="transmembrane region" description="Helical" evidence="3">
    <location>
        <begin position="35"/>
        <end position="53"/>
    </location>
</feature>
<protein>
    <recommendedName>
        <fullName evidence="4">Calcineurin-like phosphoesterase domain-containing protein</fullName>
    </recommendedName>
</protein>